<comment type="caution">
    <text evidence="4">The sequence shown here is derived from an EMBL/GenBank/DDBJ whole genome shotgun (WGS) entry which is preliminary data.</text>
</comment>
<protein>
    <submittedName>
        <fullName evidence="4">9-O-acetyl-N-acetylneuraminate esterase</fullName>
    </submittedName>
</protein>
<keyword evidence="2" id="KW-0472">Membrane</keyword>
<dbReference type="SUPFAM" id="SSF52540">
    <property type="entry name" value="P-loop containing nucleoside triphosphate hydrolases"/>
    <property type="match status" value="1"/>
</dbReference>
<name>A0ABX4WLT4_9CYAN</name>
<feature type="transmembrane region" description="Helical" evidence="2">
    <location>
        <begin position="298"/>
        <end position="314"/>
    </location>
</feature>
<evidence type="ECO:0000256" key="2">
    <source>
        <dbReference type="SAM" id="Phobius"/>
    </source>
</evidence>
<evidence type="ECO:0000313" key="5">
    <source>
        <dbReference type="Proteomes" id="UP000236284"/>
    </source>
</evidence>
<keyword evidence="2" id="KW-0812">Transmembrane</keyword>
<accession>A0ABX4WLT4</accession>
<dbReference type="Proteomes" id="UP000236284">
    <property type="component" value="Unassembled WGS sequence"/>
</dbReference>
<evidence type="ECO:0000259" key="3">
    <source>
        <dbReference type="Pfam" id="PF13401"/>
    </source>
</evidence>
<proteinExistence type="predicted"/>
<dbReference type="InterPro" id="IPR027417">
    <property type="entry name" value="P-loop_NTPase"/>
</dbReference>
<dbReference type="InterPro" id="IPR049945">
    <property type="entry name" value="AAA_22"/>
</dbReference>
<organism evidence="4 5">
    <name type="scientific">Cylindrospermopsis raciborskii C07</name>
    <dbReference type="NCBI Taxonomy" id="2014886"/>
    <lineage>
        <taxon>Bacteria</taxon>
        <taxon>Bacillati</taxon>
        <taxon>Cyanobacteriota</taxon>
        <taxon>Cyanophyceae</taxon>
        <taxon>Nostocales</taxon>
        <taxon>Aphanizomenonaceae</taxon>
        <taxon>Cylindrospermopsis</taxon>
    </lineage>
</organism>
<feature type="domain" description="ORC1/DEAH AAA+ ATPase" evidence="3">
    <location>
        <begin position="75"/>
        <end position="184"/>
    </location>
</feature>
<gene>
    <name evidence="4" type="ORF">CEP15_08995</name>
</gene>
<keyword evidence="2" id="KW-1133">Transmembrane helix</keyword>
<dbReference type="EMBL" id="NJHS01000052">
    <property type="protein sequence ID" value="PNJ97652.1"/>
    <property type="molecule type" value="Genomic_DNA"/>
</dbReference>
<evidence type="ECO:0000313" key="4">
    <source>
        <dbReference type="EMBL" id="PNJ97652.1"/>
    </source>
</evidence>
<keyword evidence="5" id="KW-1185">Reference proteome</keyword>
<sequence>MEQSYQGYYFDPNSISQENQEDGYLEDNQYADDKGDGEQPKDQVTILYENLISLPGSPYIYREEKFKRIVASIQSGSSLLVVGDQGSGKTFLAEQVYKALLIAGFSVAYVEPCTTKQLLLKICSSFNIPTQNLEGKKLTVEQLKQEIEIALKEGTRIMIFDDAQCIETKIRFWLKKIVQLCPTSPILLFATSPRRGDLFISVPRIYLEPLPDKIIRQIMRSTAQDRSINLENVDLASLQQRVAGNPMLAVRAVQEEYIGLDFEEGDHQKYGDGSFLIFVGVVTFIAVRFFAIGLNNRLLYALSGLLAVLFWGLYRSLRLLPGEGAKIQ</sequence>
<feature type="transmembrane region" description="Helical" evidence="2">
    <location>
        <begin position="273"/>
        <end position="291"/>
    </location>
</feature>
<evidence type="ECO:0000256" key="1">
    <source>
        <dbReference type="SAM" id="MobiDB-lite"/>
    </source>
</evidence>
<dbReference type="RefSeq" id="WP_102938747.1">
    <property type="nucleotide sequence ID" value="NZ_NJHS01000052.1"/>
</dbReference>
<dbReference type="Gene3D" id="3.40.50.300">
    <property type="entry name" value="P-loop containing nucleotide triphosphate hydrolases"/>
    <property type="match status" value="1"/>
</dbReference>
<dbReference type="Pfam" id="PF13401">
    <property type="entry name" value="AAA_22"/>
    <property type="match status" value="1"/>
</dbReference>
<reference evidence="4 5" key="1">
    <citation type="submission" date="2017-06" db="EMBL/GenBank/DDBJ databases">
        <title>Genome variation in co-occurring toxic Cylindrospermopsis raciborskii strains determines phenotypic plasticity.</title>
        <authorList>
            <person name="Willis A."/>
            <person name="Woodhouse J."/>
            <person name="Ongley S."/>
            <person name="Jex A."/>
            <person name="Burford M."/>
            <person name="Neilan B."/>
        </authorList>
    </citation>
    <scope>NUCLEOTIDE SEQUENCE [LARGE SCALE GENOMIC DNA]</scope>
    <source>
        <strain evidence="4 5">C07</strain>
    </source>
</reference>
<feature type="region of interest" description="Disordered" evidence="1">
    <location>
        <begin position="1"/>
        <end position="39"/>
    </location>
</feature>